<dbReference type="PANTHER" id="PTHR37540">
    <property type="entry name" value="TRANSCRIPTION FACTOR (ACR-2), PUTATIVE-RELATED-RELATED"/>
    <property type="match status" value="1"/>
</dbReference>
<feature type="compositionally biased region" description="Basic and acidic residues" evidence="1">
    <location>
        <begin position="98"/>
        <end position="107"/>
    </location>
</feature>
<dbReference type="OrthoDB" id="3469466at2759"/>
<dbReference type="VEuPathDB" id="FungiDB:CLCR_00589"/>
<evidence type="ECO:0000313" key="2">
    <source>
        <dbReference type="EMBL" id="OCT44093.1"/>
    </source>
</evidence>
<reference evidence="3" key="1">
    <citation type="submission" date="2015-07" db="EMBL/GenBank/DDBJ databases">
        <authorList>
            <person name="Teixeira M.M."/>
            <person name="Souza R.C."/>
            <person name="Almeida L.G."/>
            <person name="Vicente V.A."/>
            <person name="de Hoog S."/>
            <person name="Bocca A.L."/>
            <person name="de Almeida S.R."/>
            <person name="Vasconcelos A.T."/>
            <person name="Felipe M.S."/>
        </authorList>
    </citation>
    <scope>NUCLEOTIDE SEQUENCE [LARGE SCALE GENOMIC DNA]</scope>
    <source>
        <strain evidence="3">KSF</strain>
    </source>
</reference>
<keyword evidence="3" id="KW-1185">Reference proteome</keyword>
<evidence type="ECO:0008006" key="4">
    <source>
        <dbReference type="Google" id="ProtNLM"/>
    </source>
</evidence>
<gene>
    <name evidence="2" type="ORF">CLCR_00589</name>
</gene>
<feature type="compositionally biased region" description="Basic and acidic residues" evidence="1">
    <location>
        <begin position="114"/>
        <end position="125"/>
    </location>
</feature>
<evidence type="ECO:0000256" key="1">
    <source>
        <dbReference type="SAM" id="MobiDB-lite"/>
    </source>
</evidence>
<accession>A0A1C1C6B8</accession>
<comment type="caution">
    <text evidence="2">The sequence shown here is derived from an EMBL/GenBank/DDBJ whole genome shotgun (WGS) entry which is preliminary data.</text>
</comment>
<proteinExistence type="predicted"/>
<feature type="region of interest" description="Disordered" evidence="1">
    <location>
        <begin position="98"/>
        <end position="168"/>
    </location>
</feature>
<dbReference type="PANTHER" id="PTHR37540:SF5">
    <property type="entry name" value="TRANSCRIPTION FACTOR DOMAIN-CONTAINING PROTEIN"/>
    <property type="match status" value="1"/>
</dbReference>
<protein>
    <recommendedName>
        <fullName evidence="4">Tachykinin family protein</fullName>
    </recommendedName>
</protein>
<dbReference type="VEuPathDB" id="FungiDB:G647_01032"/>
<dbReference type="Proteomes" id="UP000094526">
    <property type="component" value="Unassembled WGS sequence"/>
</dbReference>
<feature type="compositionally biased region" description="Basic residues" evidence="1">
    <location>
        <begin position="134"/>
        <end position="155"/>
    </location>
</feature>
<dbReference type="AlphaFoldDB" id="A0A1C1C6B8"/>
<organism evidence="2 3">
    <name type="scientific">Cladophialophora carrionii</name>
    <dbReference type="NCBI Taxonomy" id="86049"/>
    <lineage>
        <taxon>Eukaryota</taxon>
        <taxon>Fungi</taxon>
        <taxon>Dikarya</taxon>
        <taxon>Ascomycota</taxon>
        <taxon>Pezizomycotina</taxon>
        <taxon>Eurotiomycetes</taxon>
        <taxon>Chaetothyriomycetidae</taxon>
        <taxon>Chaetothyriales</taxon>
        <taxon>Herpotrichiellaceae</taxon>
        <taxon>Cladophialophora</taxon>
    </lineage>
</organism>
<dbReference type="eggNOG" id="ENOG502SP01">
    <property type="taxonomic scope" value="Eukaryota"/>
</dbReference>
<sequence>MALVPLGQGKVKPTTPLIIESEALASLPSKPNDSPPLITDFPCAERDSSCATECVDFHDVRYGQVPETMGRDSLRALDAVQWEGSVTLRRRADVLPRESESLTHDIDEGATDSSEDRGHARKETIPSKPTARQHAARKPHLKRAVKGRKHVHGVRPNKAVSKKEKHDESLPVVRYNEGPSWLLELDGEEINPLLPSPFPNDLVRRHMHSLPEVLAKLVSKAALSAPYGRAFSSDLMASLSMHPAQLHAMMFAVMVHDRIQQGISNPTATELMVGTEAIRYLNKEISSPDPERALSDSNIWAVLVLAYSGREDKLRPAQSYPRQSFLRELQSIHIYLKMDIVIEHVLGLVKMMELLGDLRKIKTPGIAQTVSWAGVMGAVRNLTRPIFPFVSHTATFVYEDGRLAVSQHEREAVAKDLGRLGAGFWQVWSLTAASTAASLDRLFEVIQDMADFTIVVENHASGRWIPRTSPEIIDQRNFVQHKLMSLHSEEELVVSGGLVAEDIDVQYETCRLACIVYSFLVVFPVPPVVGPFETLVERLKRTLQATDWTEFDGPRLRLHLWILIMGSIAAIGLPDRPWFLLRVMEVLEEVGMTHWKDLKALLKTFLWHPRTSDLDGLDIWKATQHADTPDLAQ</sequence>
<dbReference type="EMBL" id="LGRB01000021">
    <property type="protein sequence ID" value="OCT44093.1"/>
    <property type="molecule type" value="Genomic_DNA"/>
</dbReference>
<name>A0A1C1C6B8_9EURO</name>
<evidence type="ECO:0000313" key="3">
    <source>
        <dbReference type="Proteomes" id="UP000094526"/>
    </source>
</evidence>